<feature type="compositionally biased region" description="Polar residues" evidence="12">
    <location>
        <begin position="186"/>
        <end position="198"/>
    </location>
</feature>
<dbReference type="GO" id="GO:0051301">
    <property type="term" value="P:cell division"/>
    <property type="evidence" value="ECO:0007669"/>
    <property type="project" value="UniProtKB-KW"/>
</dbReference>
<feature type="compositionally biased region" description="Basic and acidic residues" evidence="12">
    <location>
        <begin position="60"/>
        <end position="80"/>
    </location>
</feature>
<dbReference type="InterPro" id="IPR027417">
    <property type="entry name" value="P-loop_NTPase"/>
</dbReference>
<dbReference type="GO" id="GO:0045003">
    <property type="term" value="P:double-strand break repair via synthesis-dependent strand annealing"/>
    <property type="evidence" value="ECO:0007669"/>
    <property type="project" value="TreeGrafter"/>
</dbReference>
<evidence type="ECO:0000256" key="8">
    <source>
        <dbReference type="ARBA" id="ARBA00022840"/>
    </source>
</evidence>
<evidence type="ECO:0000256" key="3">
    <source>
        <dbReference type="ARBA" id="ARBA00022618"/>
    </source>
</evidence>
<dbReference type="Gene3D" id="1.20.120.850">
    <property type="entry name" value="SWI2/SNF2 ATPases, N-terminal domain"/>
    <property type="match status" value="1"/>
</dbReference>
<dbReference type="Gene3D" id="3.40.50.300">
    <property type="entry name" value="P-loop containing nucleotide triphosphate hydrolases"/>
    <property type="match status" value="1"/>
</dbReference>
<feature type="compositionally biased region" description="Polar residues" evidence="12">
    <location>
        <begin position="150"/>
        <end position="162"/>
    </location>
</feature>
<feature type="domain" description="Helicase C-terminal" evidence="14">
    <location>
        <begin position="768"/>
        <end position="922"/>
    </location>
</feature>
<keyword evidence="5" id="KW-0498">Mitosis</keyword>
<evidence type="ECO:0000256" key="9">
    <source>
        <dbReference type="ARBA" id="ARBA00023306"/>
    </source>
</evidence>
<sequence>MSRTNDFLDGFNDFGDFAVEKWTPLTRKNKTPAQDLKRSKTVGSKPSETKRGRKPKNGHHLGESNKEDVESSKKILKDTDNTPSTSKMQKNKIDVVTLNDDDFFVLPPAFHIEKPEKKRMRASSCIEVLDVEEVEKENEPPKKNPKMPSQEKSPSKSSTALSPENEVGEVEKENEPSRKSPKMPSQEKSPSKSSTALSPENEAAPKNQETSPSGTSGTLSTNNSNSMPTSSRPPIFAKMKPILSTPLPTREKSSEKRRSLGLSKQNTSVTPGSFLSPIVSKEAKNENETKEEKQRVLGLQKTFASTQASTSFKSPIVQQAEKKRGRKRGPQIPQFDRTEVIDPMRLKLVDKFKNLKEMMDRDSALHEALIKKLLLQPFKMPMAGYSFSGRALGMARNGKRMALFDPYAENALVLYAPPQLSAHEELHQKEEEKLVHVVVDPVLSAILRPHQREGVEFMYNCVTGRNVENFNGCIMADEMGLGKTLQCISLVWTLLRQSPEAKPEFTKAIIVCPSSLVKNWDKEIKKWLGTRVNSLTMDNGSREDIMQRLTTFMNDLRIRAATPVLIISYETFRIYSSILHAKEVGMVICDEGHRLKNSENLTYQALSGLNCLLGTAMEFKKRFENIILKGRDASATNEMQKRGETATSEMAALVEKCIIRRTSALLTKYLPVKYEHIICCRLTELQESIYNKLIETEKKLRVREEATKEGGGASALSFITHLKKLCNHPQLVYDEVKKPDNRFHNSLNLFPETFGGRGFDPSCSGKMKVLDYLLAVTKKTTNDKFVLISNYTQTIDQFEGLCRLRGYGFVRLDGSMSIKNRAKIVEKFNDPESSEFCFLLSSKAGGCGLNLIGANRLVMFDPDWNPANDDQAMARVWRDGQKKNCFIYRLLATGSIEEKMFQRQTHKKALSNCVVDAGQDVARHFSSDQLRELFKLEADCASDTHNKVKCKRCAAGMETVDPPVNSDCASDLQHWHHAEKDCKKISDVVLRSVFECGSISFIFHQKSHNVAVEPKSKAKEEEDPEYKEEKEDAYDSCDDD</sequence>
<dbReference type="InterPro" id="IPR001650">
    <property type="entry name" value="Helicase_C-like"/>
</dbReference>
<dbReference type="Pfam" id="PF00271">
    <property type="entry name" value="Helicase_C"/>
    <property type="match status" value="1"/>
</dbReference>
<feature type="region of interest" description="Disordered" evidence="12">
    <location>
        <begin position="128"/>
        <end position="275"/>
    </location>
</feature>
<dbReference type="GO" id="GO:0005634">
    <property type="term" value="C:nucleus"/>
    <property type="evidence" value="ECO:0007669"/>
    <property type="project" value="TreeGrafter"/>
</dbReference>
<keyword evidence="9" id="KW-0131">Cell cycle</keyword>
<dbReference type="SUPFAM" id="SSF52540">
    <property type="entry name" value="P-loop containing nucleoside triphosphate hydrolases"/>
    <property type="match status" value="2"/>
</dbReference>
<comment type="function">
    <text evidence="10">Involved in mitotic DNA repair and meiotic recombination. Functions in the recombinational DNA repair pathway. Essential for interhomolog gene conversion (GC), but may have a less important role in intersister GC than spn-A/Rad51. In the presence of DNA, spn-A/Rad51 enhances the ATPase activity of okr/Rad54.</text>
</comment>
<keyword evidence="6" id="KW-0378">Hydrolase</keyword>
<dbReference type="Pfam" id="PF00176">
    <property type="entry name" value="SNF2-rel_dom"/>
    <property type="match status" value="2"/>
</dbReference>
<dbReference type="InterPro" id="IPR050496">
    <property type="entry name" value="SNF2_RAD54_helicase_repair"/>
</dbReference>
<dbReference type="GO" id="GO:0016787">
    <property type="term" value="F:hydrolase activity"/>
    <property type="evidence" value="ECO:0007669"/>
    <property type="project" value="UniProtKB-KW"/>
</dbReference>
<proteinExistence type="predicted"/>
<evidence type="ECO:0000256" key="5">
    <source>
        <dbReference type="ARBA" id="ARBA00022776"/>
    </source>
</evidence>
<dbReference type="FunFam" id="3.40.50.300:FF:000332">
    <property type="entry name" value="DNA repair and recombination protein RAD54-like"/>
    <property type="match status" value="1"/>
</dbReference>
<feature type="compositionally biased region" description="Basic and acidic residues" evidence="12">
    <location>
        <begin position="249"/>
        <end position="258"/>
    </location>
</feature>
<organism evidence="15 16">
    <name type="scientific">Mesorhabditis belari</name>
    <dbReference type="NCBI Taxonomy" id="2138241"/>
    <lineage>
        <taxon>Eukaryota</taxon>
        <taxon>Metazoa</taxon>
        <taxon>Ecdysozoa</taxon>
        <taxon>Nematoda</taxon>
        <taxon>Chromadorea</taxon>
        <taxon>Rhabditida</taxon>
        <taxon>Rhabditina</taxon>
        <taxon>Rhabditomorpha</taxon>
        <taxon>Rhabditoidea</taxon>
        <taxon>Rhabditidae</taxon>
        <taxon>Mesorhabditinae</taxon>
        <taxon>Mesorhabditis</taxon>
    </lineage>
</organism>
<feature type="region of interest" description="Disordered" evidence="12">
    <location>
        <begin position="1012"/>
        <end position="1040"/>
    </location>
</feature>
<dbReference type="InterPro" id="IPR038718">
    <property type="entry name" value="SNF2-like_sf"/>
</dbReference>
<evidence type="ECO:0000256" key="4">
    <source>
        <dbReference type="ARBA" id="ARBA00022741"/>
    </source>
</evidence>
<dbReference type="PANTHER" id="PTHR45629:SF7">
    <property type="entry name" value="DNA EXCISION REPAIR PROTEIN ERCC-6-RELATED"/>
    <property type="match status" value="1"/>
</dbReference>
<evidence type="ECO:0000256" key="2">
    <source>
        <dbReference type="ARBA" id="ARBA00015341"/>
    </source>
</evidence>
<dbReference type="CDD" id="cd18793">
    <property type="entry name" value="SF2_C_SNF"/>
    <property type="match status" value="1"/>
</dbReference>
<keyword evidence="15" id="KW-1185">Reference proteome</keyword>
<dbReference type="PANTHER" id="PTHR45629">
    <property type="entry name" value="SNF2/RAD54 FAMILY MEMBER"/>
    <property type="match status" value="1"/>
</dbReference>
<evidence type="ECO:0000259" key="14">
    <source>
        <dbReference type="PROSITE" id="PS51194"/>
    </source>
</evidence>
<keyword evidence="4" id="KW-0547">Nucleotide-binding</keyword>
<dbReference type="GO" id="GO:0007131">
    <property type="term" value="P:reciprocal meiotic recombination"/>
    <property type="evidence" value="ECO:0007669"/>
    <property type="project" value="TreeGrafter"/>
</dbReference>
<evidence type="ECO:0000256" key="7">
    <source>
        <dbReference type="ARBA" id="ARBA00022806"/>
    </source>
</evidence>
<evidence type="ECO:0000313" key="16">
    <source>
        <dbReference type="WBParaSite" id="MBELARI_LOCUS17156"/>
    </source>
</evidence>
<dbReference type="PROSITE" id="PS51194">
    <property type="entry name" value="HELICASE_CTER"/>
    <property type="match status" value="1"/>
</dbReference>
<evidence type="ECO:0000313" key="15">
    <source>
        <dbReference type="Proteomes" id="UP000887575"/>
    </source>
</evidence>
<evidence type="ECO:0000256" key="12">
    <source>
        <dbReference type="SAM" id="MobiDB-lite"/>
    </source>
</evidence>
<dbReference type="GO" id="GO:0005524">
    <property type="term" value="F:ATP binding"/>
    <property type="evidence" value="ECO:0007669"/>
    <property type="project" value="UniProtKB-KW"/>
</dbReference>
<dbReference type="AlphaFoldDB" id="A0AAF3ESN4"/>
<name>A0AAF3ESN4_9BILA</name>
<feature type="compositionally biased region" description="Acidic residues" evidence="12">
    <location>
        <begin position="1021"/>
        <end position="1040"/>
    </location>
</feature>
<dbReference type="InterPro" id="IPR049730">
    <property type="entry name" value="SNF2/RAD54-like_C"/>
</dbReference>
<evidence type="ECO:0000259" key="13">
    <source>
        <dbReference type="PROSITE" id="PS51192"/>
    </source>
</evidence>
<reference evidence="16" key="1">
    <citation type="submission" date="2024-02" db="UniProtKB">
        <authorList>
            <consortium name="WormBaseParasite"/>
        </authorList>
    </citation>
    <scope>IDENTIFICATION</scope>
</reference>
<feature type="region of interest" description="Disordered" evidence="12">
    <location>
        <begin position="310"/>
        <end position="331"/>
    </location>
</feature>
<comment type="subunit">
    <text evidence="1">Interacts (via N-terminus) with spn-A/Rad51.</text>
</comment>
<dbReference type="Gene3D" id="3.40.50.10810">
    <property type="entry name" value="Tandem AAA-ATPase domain"/>
    <property type="match status" value="1"/>
</dbReference>
<evidence type="ECO:0000256" key="10">
    <source>
        <dbReference type="ARBA" id="ARBA00024776"/>
    </source>
</evidence>
<evidence type="ECO:0000256" key="6">
    <source>
        <dbReference type="ARBA" id="ARBA00022801"/>
    </source>
</evidence>
<evidence type="ECO:0000256" key="11">
    <source>
        <dbReference type="ARBA" id="ARBA00029956"/>
    </source>
</evidence>
<accession>A0AAF3ESN4</accession>
<feature type="region of interest" description="Disordered" evidence="12">
    <location>
        <begin position="22"/>
        <end position="94"/>
    </location>
</feature>
<keyword evidence="7" id="KW-0347">Helicase</keyword>
<dbReference type="GO" id="GO:0004386">
    <property type="term" value="F:helicase activity"/>
    <property type="evidence" value="ECO:0007669"/>
    <property type="project" value="UniProtKB-KW"/>
</dbReference>
<dbReference type="InterPro" id="IPR000330">
    <property type="entry name" value="SNF2_N"/>
</dbReference>
<evidence type="ECO:0000256" key="1">
    <source>
        <dbReference type="ARBA" id="ARBA00011467"/>
    </source>
</evidence>
<keyword evidence="3" id="KW-0132">Cell division</keyword>
<feature type="compositionally biased region" description="Basic and acidic residues" evidence="12">
    <location>
        <begin position="169"/>
        <end position="178"/>
    </location>
</feature>
<feature type="compositionally biased region" description="Low complexity" evidence="12">
    <location>
        <begin position="210"/>
        <end position="234"/>
    </location>
</feature>
<dbReference type="SMART" id="SM00487">
    <property type="entry name" value="DEXDc"/>
    <property type="match status" value="1"/>
</dbReference>
<feature type="compositionally biased region" description="Polar residues" evidence="12">
    <location>
        <begin position="262"/>
        <end position="273"/>
    </location>
</feature>
<dbReference type="PROSITE" id="PS51192">
    <property type="entry name" value="HELICASE_ATP_BIND_1"/>
    <property type="match status" value="1"/>
</dbReference>
<keyword evidence="8" id="KW-0067">ATP-binding</keyword>
<dbReference type="GO" id="GO:0015616">
    <property type="term" value="F:DNA translocase activity"/>
    <property type="evidence" value="ECO:0007669"/>
    <property type="project" value="TreeGrafter"/>
</dbReference>
<dbReference type="Proteomes" id="UP000887575">
    <property type="component" value="Unassembled WGS sequence"/>
</dbReference>
<dbReference type="SMART" id="SM00490">
    <property type="entry name" value="HELICc"/>
    <property type="match status" value="1"/>
</dbReference>
<dbReference type="WBParaSite" id="MBELARI_LOCUS17156">
    <property type="protein sequence ID" value="MBELARI_LOCUS17156"/>
    <property type="gene ID" value="MBELARI_LOCUS17156"/>
</dbReference>
<dbReference type="FunFam" id="3.40.50.10810:FF:000152">
    <property type="entry name" value="Protein CBG00336"/>
    <property type="match status" value="1"/>
</dbReference>
<dbReference type="InterPro" id="IPR014001">
    <property type="entry name" value="Helicase_ATP-bd"/>
</dbReference>
<protein>
    <recommendedName>
        <fullName evidence="2">DNA repair and recombination protein RAD54-like</fullName>
    </recommendedName>
    <alternativeName>
        <fullName evidence="11">Protein okra</fullName>
    </alternativeName>
</protein>
<feature type="domain" description="Helicase ATP-binding" evidence="13">
    <location>
        <begin position="464"/>
        <end position="636"/>
    </location>
</feature>